<protein>
    <submittedName>
        <fullName evidence="2">ABC-type transport system, substrate-binding protein</fullName>
    </submittedName>
</protein>
<dbReference type="AlphaFoldDB" id="A0A1G6LUD9"/>
<dbReference type="InterPro" id="IPR000914">
    <property type="entry name" value="SBP_5_dom"/>
</dbReference>
<organism evidence="2 3">
    <name type="scientific">Succiniclasticum ruminis</name>
    <dbReference type="NCBI Taxonomy" id="40841"/>
    <lineage>
        <taxon>Bacteria</taxon>
        <taxon>Bacillati</taxon>
        <taxon>Bacillota</taxon>
        <taxon>Negativicutes</taxon>
        <taxon>Acidaminococcales</taxon>
        <taxon>Acidaminococcaceae</taxon>
        <taxon>Succiniclasticum</taxon>
    </lineage>
</organism>
<dbReference type="Proteomes" id="UP000198943">
    <property type="component" value="Unassembled WGS sequence"/>
</dbReference>
<reference evidence="3" key="1">
    <citation type="submission" date="2016-10" db="EMBL/GenBank/DDBJ databases">
        <authorList>
            <person name="Varghese N."/>
            <person name="Submissions S."/>
        </authorList>
    </citation>
    <scope>NUCLEOTIDE SEQUENCE [LARGE SCALE GENOMIC DNA]</scope>
    <source>
        <strain evidence="3">DSM 11005</strain>
    </source>
</reference>
<dbReference type="PANTHER" id="PTHR30290">
    <property type="entry name" value="PERIPLASMIC BINDING COMPONENT OF ABC TRANSPORTER"/>
    <property type="match status" value="1"/>
</dbReference>
<dbReference type="SUPFAM" id="SSF53850">
    <property type="entry name" value="Periplasmic binding protein-like II"/>
    <property type="match status" value="1"/>
</dbReference>
<evidence type="ECO:0000313" key="2">
    <source>
        <dbReference type="EMBL" id="SDC46316.1"/>
    </source>
</evidence>
<evidence type="ECO:0000259" key="1">
    <source>
        <dbReference type="Pfam" id="PF00496"/>
    </source>
</evidence>
<dbReference type="InterPro" id="IPR039424">
    <property type="entry name" value="SBP_5"/>
</dbReference>
<dbReference type="PANTHER" id="PTHR30290:SF81">
    <property type="entry name" value="OLIGOPEPTIDE-BINDING PROTEIN OPPA"/>
    <property type="match status" value="1"/>
</dbReference>
<accession>A0A1G6LUD9</accession>
<dbReference type="Gene3D" id="3.40.190.10">
    <property type="entry name" value="Periplasmic binding protein-like II"/>
    <property type="match status" value="2"/>
</dbReference>
<dbReference type="GO" id="GO:0015833">
    <property type="term" value="P:peptide transport"/>
    <property type="evidence" value="ECO:0007669"/>
    <property type="project" value="TreeGrafter"/>
</dbReference>
<proteinExistence type="predicted"/>
<name>A0A1G6LUD9_9FIRM</name>
<gene>
    <name evidence="2" type="ORF">SAMN04487864_10815</name>
</gene>
<feature type="domain" description="Solute-binding protein family 5" evidence="1">
    <location>
        <begin position="72"/>
        <end position="360"/>
    </location>
</feature>
<dbReference type="EMBL" id="FMYW01000008">
    <property type="protein sequence ID" value="SDC46316.1"/>
    <property type="molecule type" value="Genomic_DNA"/>
</dbReference>
<dbReference type="Pfam" id="PF00496">
    <property type="entry name" value="SBP_bac_5"/>
    <property type="match status" value="1"/>
</dbReference>
<dbReference type="PROSITE" id="PS51257">
    <property type="entry name" value="PROKAR_LIPOPROTEIN"/>
    <property type="match status" value="1"/>
</dbReference>
<evidence type="ECO:0000313" key="3">
    <source>
        <dbReference type="Proteomes" id="UP000198943"/>
    </source>
</evidence>
<dbReference type="RefSeq" id="WP_176760453.1">
    <property type="nucleotide sequence ID" value="NZ_FMYW01000008.1"/>
</dbReference>
<dbReference type="Gene3D" id="3.10.105.10">
    <property type="entry name" value="Dipeptide-binding Protein, Domain 3"/>
    <property type="match status" value="1"/>
</dbReference>
<dbReference type="GO" id="GO:1904680">
    <property type="term" value="F:peptide transmembrane transporter activity"/>
    <property type="evidence" value="ECO:0007669"/>
    <property type="project" value="TreeGrafter"/>
</dbReference>
<keyword evidence="3" id="KW-1185">Reference proteome</keyword>
<sequence length="425" mass="47687">MKVTKVLCVVTLAVLALSGCGEEKKKEAAVFKVGVPHLMATYDHTKGYDGWSTTRIGVGETVLKFDADGKLVPWLADFDGKVFTVKNVKFTDGSKVTAKDICDSLTDSCAKNVRAREVMKNSSWKVLTDNTFEYVGEKSVLTDPVFCIAKGGNVYTGGKVTSYSAEKAVVERNGRKYEYLAIGHNATRGMAIETGDVDVVFDVDPQYYKGREHEEVGGARTIMSRMNMAPGRPLSNPKLRKILAECINLQDMEKPLRGYVVCNPDYSRYTKSNRIYNPVKADKPVTLKMVFYESRPEFKIIAEATQLQAKKAGIDIKLQSVHVNALRDVEVSGDYDLVLSSTTNIQSGTVENYYRLYFDSKSPENHTRYNNPAFDNAKILQEMQDILDKDYAVIVYGNPLHNRVSKKKMVKLNPLDFYYDVEEVQ</sequence>